<feature type="region of interest" description="Disordered" evidence="1">
    <location>
        <begin position="200"/>
        <end position="222"/>
    </location>
</feature>
<protein>
    <submittedName>
        <fullName evidence="2">Uncharacterized protein</fullName>
    </submittedName>
</protein>
<gene>
    <name evidence="2" type="ORF">QBC41DRAFT_373875</name>
</gene>
<name>A0AA39ZD77_9PEZI</name>
<evidence type="ECO:0000313" key="2">
    <source>
        <dbReference type="EMBL" id="KAK0668593.1"/>
    </source>
</evidence>
<evidence type="ECO:0000256" key="1">
    <source>
        <dbReference type="SAM" id="MobiDB-lite"/>
    </source>
</evidence>
<accession>A0AA39ZD77</accession>
<dbReference type="EMBL" id="JAULSY010000054">
    <property type="protein sequence ID" value="KAK0668593.1"/>
    <property type="molecule type" value="Genomic_DNA"/>
</dbReference>
<comment type="caution">
    <text evidence="2">The sequence shown here is derived from an EMBL/GenBank/DDBJ whole genome shotgun (WGS) entry which is preliminary data.</text>
</comment>
<sequence length="377" mass="43024">MTEPQSEEAIRKMWDFLLSIDSVTPDDRRLLPPVDIDSQTEFPEAQYGELGLQKQFLLPVRNSEGQWLHCWIQRVQNGCTNPAKLCVDLGGYHGDDQGLKEVLLKLGAAIPQMGCFKGMEIQWNKCSTLGVQHQADVCFCALNMFESALCCNILEWYYKPTTNIYVWYQFWQSLLLFSDDKDGSGLGELRREGYKRKRVKEEATSQLPQALPKSYPSDGTSKKDALKEWMDHSKMIAQRTLVNAQQAAQTLLDRKNTLEDLDTDLRWVLEVCAKMNEILHKLRESARTMESLRAMVDDDGMQIPLPANLELLRARGGMTMIRRMCRGIAHLEDAFDPWAIDVQTELREVTRELEARNRDIKEFQDGLVSLGKATGSG</sequence>
<keyword evidence="3" id="KW-1185">Reference proteome</keyword>
<evidence type="ECO:0000313" key="3">
    <source>
        <dbReference type="Proteomes" id="UP001174997"/>
    </source>
</evidence>
<organism evidence="2 3">
    <name type="scientific">Cercophora samala</name>
    <dbReference type="NCBI Taxonomy" id="330535"/>
    <lineage>
        <taxon>Eukaryota</taxon>
        <taxon>Fungi</taxon>
        <taxon>Dikarya</taxon>
        <taxon>Ascomycota</taxon>
        <taxon>Pezizomycotina</taxon>
        <taxon>Sordariomycetes</taxon>
        <taxon>Sordariomycetidae</taxon>
        <taxon>Sordariales</taxon>
        <taxon>Lasiosphaeriaceae</taxon>
        <taxon>Cercophora</taxon>
    </lineage>
</organism>
<reference evidence="2" key="1">
    <citation type="submission" date="2023-06" db="EMBL/GenBank/DDBJ databases">
        <title>Genome-scale phylogeny and comparative genomics of the fungal order Sordariales.</title>
        <authorList>
            <consortium name="Lawrence Berkeley National Laboratory"/>
            <person name="Hensen N."/>
            <person name="Bonometti L."/>
            <person name="Westerberg I."/>
            <person name="Brannstrom I.O."/>
            <person name="Guillou S."/>
            <person name="Cros-Aarteil S."/>
            <person name="Calhoun S."/>
            <person name="Haridas S."/>
            <person name="Kuo A."/>
            <person name="Mondo S."/>
            <person name="Pangilinan J."/>
            <person name="Riley R."/>
            <person name="Labutti K."/>
            <person name="Andreopoulos B."/>
            <person name="Lipzen A."/>
            <person name="Chen C."/>
            <person name="Yanf M."/>
            <person name="Daum C."/>
            <person name="Ng V."/>
            <person name="Clum A."/>
            <person name="Steindorff A."/>
            <person name="Ohm R."/>
            <person name="Martin F."/>
            <person name="Silar P."/>
            <person name="Natvig D."/>
            <person name="Lalanne C."/>
            <person name="Gautier V."/>
            <person name="Ament-Velasquez S.L."/>
            <person name="Kruys A."/>
            <person name="Hutchinson M.I."/>
            <person name="Powell A.J."/>
            <person name="Barry K."/>
            <person name="Miller A.N."/>
            <person name="Grigoriev I.V."/>
            <person name="Debuchy R."/>
            <person name="Gladieux P."/>
            <person name="Thoren M.H."/>
            <person name="Johannesson H."/>
        </authorList>
    </citation>
    <scope>NUCLEOTIDE SEQUENCE</scope>
    <source>
        <strain evidence="2">CBS 307.81</strain>
    </source>
</reference>
<dbReference type="Proteomes" id="UP001174997">
    <property type="component" value="Unassembled WGS sequence"/>
</dbReference>
<dbReference type="AlphaFoldDB" id="A0AA39ZD77"/>
<proteinExistence type="predicted"/>